<organism evidence="3 4">
    <name type="scientific">Hymenoscyphus fraxineus</name>
    <dbReference type="NCBI Taxonomy" id="746836"/>
    <lineage>
        <taxon>Eukaryota</taxon>
        <taxon>Fungi</taxon>
        <taxon>Dikarya</taxon>
        <taxon>Ascomycota</taxon>
        <taxon>Pezizomycotina</taxon>
        <taxon>Leotiomycetes</taxon>
        <taxon>Helotiales</taxon>
        <taxon>Helotiaceae</taxon>
        <taxon>Hymenoscyphus</taxon>
    </lineage>
</organism>
<reference evidence="3" key="1">
    <citation type="submission" date="2021-07" db="EMBL/GenBank/DDBJ databases">
        <authorList>
            <person name="Durling M."/>
        </authorList>
    </citation>
    <scope>NUCLEOTIDE SEQUENCE</scope>
</reference>
<gene>
    <name evidence="3" type="ORF">HYFRA_00011766</name>
</gene>
<evidence type="ECO:0000313" key="3">
    <source>
        <dbReference type="EMBL" id="CAG8958815.1"/>
    </source>
</evidence>
<evidence type="ECO:0000313" key="4">
    <source>
        <dbReference type="Proteomes" id="UP000696280"/>
    </source>
</evidence>
<dbReference type="InterPro" id="IPR001810">
    <property type="entry name" value="F-box_dom"/>
</dbReference>
<feature type="compositionally biased region" description="Polar residues" evidence="1">
    <location>
        <begin position="1"/>
        <end position="13"/>
    </location>
</feature>
<keyword evidence="4" id="KW-1185">Reference proteome</keyword>
<dbReference type="OrthoDB" id="3766406at2759"/>
<protein>
    <recommendedName>
        <fullName evidence="2">F-box domain-containing protein</fullName>
    </recommendedName>
</protein>
<dbReference type="AlphaFoldDB" id="A0A9N9L6V5"/>
<dbReference type="SUPFAM" id="SSF81383">
    <property type="entry name" value="F-box domain"/>
    <property type="match status" value="1"/>
</dbReference>
<dbReference type="Pfam" id="PF00646">
    <property type="entry name" value="F-box"/>
    <property type="match status" value="1"/>
</dbReference>
<dbReference type="InterPro" id="IPR036047">
    <property type="entry name" value="F-box-like_dom_sf"/>
</dbReference>
<feature type="domain" description="F-box" evidence="2">
    <location>
        <begin position="26"/>
        <end position="58"/>
    </location>
</feature>
<proteinExistence type="predicted"/>
<feature type="region of interest" description="Disordered" evidence="1">
    <location>
        <begin position="1"/>
        <end position="25"/>
    </location>
</feature>
<dbReference type="Proteomes" id="UP000696280">
    <property type="component" value="Unassembled WGS sequence"/>
</dbReference>
<evidence type="ECO:0000256" key="1">
    <source>
        <dbReference type="SAM" id="MobiDB-lite"/>
    </source>
</evidence>
<comment type="caution">
    <text evidence="3">The sequence shown here is derived from an EMBL/GenBank/DDBJ whole genome shotgun (WGS) entry which is preliminary data.</text>
</comment>
<sequence>MDFSNQNTSTESSQPDREGAHQKPPLFRLPPEILQNIPDYLPLASAACFSLSCRHVYTMLGTKYLAQLKRSEETYDFLTLLERDIPGSVSCKSCKVLHPIKEAESHINLGRGVEPYERPCLLDAEMRVASANIYFGFSPVVFKMLMKHHSLFGLDNRSRELIKLLSPEPKRTDRKRVTITNEVQVRIESGSLFICQTQTWECQCTAMAQDPGLLISVDRSYPSYCDHVLFKIDPTRRILELIFPPWYFPDASPLEYLKFPQCESNVSWERSTDLFRCSLCRTEYKADMKHESSCALRVTITAWKDLGKGPEGDVWDQHLRPTGSRAPQGEIAVAFERGLP</sequence>
<name>A0A9N9L6V5_9HELO</name>
<evidence type="ECO:0000259" key="2">
    <source>
        <dbReference type="Pfam" id="PF00646"/>
    </source>
</evidence>
<accession>A0A9N9L6V5</accession>
<dbReference type="EMBL" id="CAJVRL010000085">
    <property type="protein sequence ID" value="CAG8958815.1"/>
    <property type="molecule type" value="Genomic_DNA"/>
</dbReference>